<keyword evidence="2" id="KW-1133">Transmembrane helix</keyword>
<accession>A0A2C8ZBC5</accession>
<evidence type="ECO:0000256" key="2">
    <source>
        <dbReference type="SAM" id="Phobius"/>
    </source>
</evidence>
<evidence type="ECO:0000256" key="1">
    <source>
        <dbReference type="SAM" id="MobiDB-lite"/>
    </source>
</evidence>
<dbReference type="RefSeq" id="WP_097060363.1">
    <property type="nucleotide sequence ID" value="NZ_BMLC01000001.1"/>
</dbReference>
<dbReference type="Proteomes" id="UP000219440">
    <property type="component" value="Unassembled WGS sequence"/>
</dbReference>
<proteinExistence type="predicted"/>
<keyword evidence="4" id="KW-1185">Reference proteome</keyword>
<keyword evidence="2" id="KW-0812">Transmembrane</keyword>
<dbReference type="EMBL" id="OCST01000002">
    <property type="protein sequence ID" value="SOE61398.1"/>
    <property type="molecule type" value="Genomic_DNA"/>
</dbReference>
<feature type="compositionally biased region" description="Basic residues" evidence="1">
    <location>
        <begin position="154"/>
        <end position="166"/>
    </location>
</feature>
<organism evidence="3 4">
    <name type="scientific">Salinibacterium xinjiangense</name>
    <dbReference type="NCBI Taxonomy" id="386302"/>
    <lineage>
        <taxon>Bacteria</taxon>
        <taxon>Bacillati</taxon>
        <taxon>Actinomycetota</taxon>
        <taxon>Actinomycetes</taxon>
        <taxon>Micrococcales</taxon>
        <taxon>Microbacteriaceae</taxon>
        <taxon>Salinibacterium</taxon>
    </lineage>
</organism>
<gene>
    <name evidence="3" type="ORF">SAMN06296378_1260</name>
</gene>
<feature type="transmembrane region" description="Helical" evidence="2">
    <location>
        <begin position="28"/>
        <end position="45"/>
    </location>
</feature>
<name>A0A2C8ZBC5_9MICO</name>
<dbReference type="AlphaFoldDB" id="A0A2C8ZBC5"/>
<feature type="compositionally biased region" description="Basic and acidic residues" evidence="1">
    <location>
        <begin position="138"/>
        <end position="147"/>
    </location>
</feature>
<evidence type="ECO:0000313" key="4">
    <source>
        <dbReference type="Proteomes" id="UP000219440"/>
    </source>
</evidence>
<feature type="transmembrane region" description="Helical" evidence="2">
    <location>
        <begin position="51"/>
        <end position="73"/>
    </location>
</feature>
<feature type="transmembrane region" description="Helical" evidence="2">
    <location>
        <begin position="6"/>
        <end position="21"/>
    </location>
</feature>
<keyword evidence="2" id="KW-0472">Membrane</keyword>
<protein>
    <submittedName>
        <fullName evidence="3">Uncharacterized protein</fullName>
    </submittedName>
</protein>
<sequence>MTALIPFAIIGVCALLWAMLASRRFGHLFCVPAVGLLTVLASMILGRLTGASILVSTGVVVIVGGGVGVALATRAGAWRRPGRHAVAVWVPAMPGGAAWLGTLVIVEVLPGAAPLTWALNGDANDSLYFTERIIDQRNRPRSGREPRAAALRAARPRHRAGQARRGCRRTARSRLCRFRGGVGGASRRNEPRYGSGGGIHHRSIARWPCGRRQHHRIAAAAPLVRQPFHAGLPIEYGYLNAHVALPIVLAAWLIYLASPGRVVAALAVQFCIATLLLAT</sequence>
<evidence type="ECO:0000313" key="3">
    <source>
        <dbReference type="EMBL" id="SOE61398.1"/>
    </source>
</evidence>
<reference evidence="3 4" key="1">
    <citation type="submission" date="2017-09" db="EMBL/GenBank/DDBJ databases">
        <authorList>
            <person name="Ehlers B."/>
            <person name="Leendertz F.H."/>
        </authorList>
    </citation>
    <scope>NUCLEOTIDE SEQUENCE [LARGE SCALE GENOMIC DNA]</scope>
    <source>
        <strain evidence="3 4">CGMCC 1.05381</strain>
    </source>
</reference>
<feature type="region of interest" description="Disordered" evidence="1">
    <location>
        <begin position="138"/>
        <end position="166"/>
    </location>
</feature>